<dbReference type="GO" id="GO:0009982">
    <property type="term" value="F:pseudouridine synthase activity"/>
    <property type="evidence" value="ECO:0007669"/>
    <property type="project" value="InterPro"/>
</dbReference>
<evidence type="ECO:0000256" key="3">
    <source>
        <dbReference type="ARBA" id="ARBA00023235"/>
    </source>
</evidence>
<dbReference type="PANTHER" id="PTHR21600:SF35">
    <property type="entry name" value="PSEUDOURIDINE SYNTHASE"/>
    <property type="match status" value="1"/>
</dbReference>
<evidence type="ECO:0000256" key="4">
    <source>
        <dbReference type="PIRSR" id="PIRSR606225-1"/>
    </source>
</evidence>
<dbReference type="SUPFAM" id="SSF55120">
    <property type="entry name" value="Pseudouridine synthase"/>
    <property type="match status" value="1"/>
</dbReference>
<dbReference type="InterPro" id="IPR050188">
    <property type="entry name" value="RluA_PseudoU_synthase"/>
</dbReference>
<proteinExistence type="inferred from homology"/>
<dbReference type="GO" id="GO:0003723">
    <property type="term" value="F:RNA binding"/>
    <property type="evidence" value="ECO:0007669"/>
    <property type="project" value="UniProtKB-KW"/>
</dbReference>
<dbReference type="InterPro" id="IPR020103">
    <property type="entry name" value="PsdUridine_synth_cat_dom_sf"/>
</dbReference>
<comment type="function">
    <text evidence="6">Responsible for synthesis of pseudouridine from uracil.</text>
</comment>
<dbReference type="InterPro" id="IPR006225">
    <property type="entry name" value="PsdUridine_synth_RluC/D"/>
</dbReference>
<comment type="similarity">
    <text evidence="2 6">Belongs to the pseudouridine synthase RluA family.</text>
</comment>
<dbReference type="Proteomes" id="UP000501868">
    <property type="component" value="Chromosome"/>
</dbReference>
<evidence type="ECO:0000313" key="9">
    <source>
        <dbReference type="Proteomes" id="UP000501868"/>
    </source>
</evidence>
<protein>
    <recommendedName>
        <fullName evidence="6">Pseudouridine synthase</fullName>
        <ecNumber evidence="6">5.4.99.-</ecNumber>
    </recommendedName>
</protein>
<reference evidence="8 9" key="1">
    <citation type="submission" date="2020-04" db="EMBL/GenBank/DDBJ databases">
        <title>Genome-Wide Identification of 5-Methylcytosine Sites in Bacterial Genomes By High-Throughput Sequencing of MspJI Restriction Fragments.</title>
        <authorList>
            <person name="Wu V."/>
        </authorList>
    </citation>
    <scope>NUCLEOTIDE SEQUENCE [LARGE SCALE GENOMIC DNA]</scope>
    <source>
        <strain evidence="8 9">S2</strain>
    </source>
</reference>
<dbReference type="InterPro" id="IPR006145">
    <property type="entry name" value="PsdUridine_synth_RsuA/RluA"/>
</dbReference>
<reference evidence="8 9" key="2">
    <citation type="submission" date="2020-04" db="EMBL/GenBank/DDBJ databases">
        <authorList>
            <person name="Fomenkov A."/>
            <person name="Anton B.P."/>
            <person name="Roberts R.J."/>
        </authorList>
    </citation>
    <scope>NUCLEOTIDE SEQUENCE [LARGE SCALE GENOMIC DNA]</scope>
    <source>
        <strain evidence="8 9">S2</strain>
    </source>
</reference>
<keyword evidence="5" id="KW-0694">RNA-binding</keyword>
<dbReference type="GO" id="GO:0140098">
    <property type="term" value="F:catalytic activity, acting on RNA"/>
    <property type="evidence" value="ECO:0007669"/>
    <property type="project" value="UniProtKB-ARBA"/>
</dbReference>
<comment type="catalytic activity">
    <reaction evidence="1 6">
        <text>a uridine in RNA = a pseudouridine in RNA</text>
        <dbReference type="Rhea" id="RHEA:48348"/>
        <dbReference type="Rhea" id="RHEA-COMP:12068"/>
        <dbReference type="Rhea" id="RHEA-COMP:12069"/>
        <dbReference type="ChEBI" id="CHEBI:65314"/>
        <dbReference type="ChEBI" id="CHEBI:65315"/>
    </reaction>
</comment>
<evidence type="ECO:0000256" key="1">
    <source>
        <dbReference type="ARBA" id="ARBA00000073"/>
    </source>
</evidence>
<name>A0A6H1P141_PRIMG</name>
<accession>A0A6H1P141</accession>
<evidence type="ECO:0000256" key="5">
    <source>
        <dbReference type="PROSITE-ProRule" id="PRU00182"/>
    </source>
</evidence>
<feature type="domain" description="Pseudouridine synthase RsuA/RluA-like" evidence="7">
    <location>
        <begin position="91"/>
        <end position="241"/>
    </location>
</feature>
<dbReference type="Gene3D" id="3.30.2350.10">
    <property type="entry name" value="Pseudouridine synthase"/>
    <property type="match status" value="1"/>
</dbReference>
<keyword evidence="3 6" id="KW-0413">Isomerase</keyword>
<sequence length="301" mass="33924">MTSPFQMKWKISESDSGKLIREFLKKEEISRTALTDIKFKGGSIQVNGEEVNVRYRLAFGDEVMVIFPMESPSEGLKGEEIPLTILYEDKYLLVVNKPAGMNTIPSREHPVHSLANALVGYYQRSGLQATTHIVTRLDRDTSGIVLIAKHRHVHHLFSLMQRGGQVKRTYEAFAGGRISLDSGTITAPIGRKDDSIIEREVRADGQYACTHYQVIEKHIAFTHLELTLETGRTHQIRVHMSFLNNPLLGDDLYGGDLSLIARQALHCKRIKFIHPFSGEEMIFTAPLPRDMGEILEADSLL</sequence>
<dbReference type="InterPro" id="IPR006224">
    <property type="entry name" value="PsdUridine_synth_RluA-like_CS"/>
</dbReference>
<dbReference type="FunFam" id="3.30.2350.10:FF:000005">
    <property type="entry name" value="Pseudouridine synthase"/>
    <property type="match status" value="1"/>
</dbReference>
<organism evidence="8 9">
    <name type="scientific">Priestia megaterium</name>
    <name type="common">Bacillus megaterium</name>
    <dbReference type="NCBI Taxonomy" id="1404"/>
    <lineage>
        <taxon>Bacteria</taxon>
        <taxon>Bacillati</taxon>
        <taxon>Bacillota</taxon>
        <taxon>Bacilli</taxon>
        <taxon>Bacillales</taxon>
        <taxon>Bacillaceae</taxon>
        <taxon>Priestia</taxon>
    </lineage>
</organism>
<feature type="active site" evidence="4">
    <location>
        <position position="138"/>
    </location>
</feature>
<evidence type="ECO:0000259" key="7">
    <source>
        <dbReference type="Pfam" id="PF00849"/>
    </source>
</evidence>
<evidence type="ECO:0000256" key="2">
    <source>
        <dbReference type="ARBA" id="ARBA00010876"/>
    </source>
</evidence>
<dbReference type="CDD" id="cd02869">
    <property type="entry name" value="PseudoU_synth_RluA_like"/>
    <property type="match status" value="1"/>
</dbReference>
<dbReference type="Pfam" id="PF00849">
    <property type="entry name" value="PseudoU_synth_2"/>
    <property type="match status" value="1"/>
</dbReference>
<gene>
    <name evidence="8" type="ORF">HFZ78_10800</name>
</gene>
<dbReference type="PROSITE" id="PS50889">
    <property type="entry name" value="S4"/>
    <property type="match status" value="1"/>
</dbReference>
<dbReference type="PANTHER" id="PTHR21600">
    <property type="entry name" value="MITOCHONDRIAL RNA PSEUDOURIDINE SYNTHASE"/>
    <property type="match status" value="1"/>
</dbReference>
<dbReference type="NCBIfam" id="TIGR00005">
    <property type="entry name" value="rluA_subfam"/>
    <property type="match status" value="1"/>
</dbReference>
<dbReference type="EC" id="5.4.99.-" evidence="6"/>
<dbReference type="GO" id="GO:0000455">
    <property type="term" value="P:enzyme-directed rRNA pseudouridine synthesis"/>
    <property type="evidence" value="ECO:0007669"/>
    <property type="project" value="TreeGrafter"/>
</dbReference>
<dbReference type="EMBL" id="CP051128">
    <property type="protein sequence ID" value="QIZ07137.1"/>
    <property type="molecule type" value="Genomic_DNA"/>
</dbReference>
<dbReference type="AlphaFoldDB" id="A0A6H1P141"/>
<evidence type="ECO:0000313" key="8">
    <source>
        <dbReference type="EMBL" id="QIZ07137.1"/>
    </source>
</evidence>
<evidence type="ECO:0000256" key="6">
    <source>
        <dbReference type="RuleBase" id="RU362028"/>
    </source>
</evidence>
<dbReference type="PROSITE" id="PS01129">
    <property type="entry name" value="PSI_RLU"/>
    <property type="match status" value="1"/>
</dbReference>